<organism evidence="4 5">
    <name type="scientific">Sanguibacteroides justesenii</name>
    <dbReference type="NCBI Taxonomy" id="1547597"/>
    <lineage>
        <taxon>Bacteria</taxon>
        <taxon>Pseudomonadati</taxon>
        <taxon>Bacteroidota</taxon>
        <taxon>Bacteroidia</taxon>
        <taxon>Bacteroidales</taxon>
        <taxon>Porphyromonadaceae</taxon>
        <taxon>Sanguibacteroides</taxon>
    </lineage>
</organism>
<comment type="caution">
    <text evidence="4">The sequence shown here is derived from an EMBL/GenBank/DDBJ whole genome shotgun (WGS) entry which is preliminary data.</text>
</comment>
<proteinExistence type="predicted"/>
<dbReference type="Gene3D" id="3.90.550.10">
    <property type="entry name" value="Spore Coat Polysaccharide Biosynthesis Protein SpsA, Chain A"/>
    <property type="match status" value="1"/>
</dbReference>
<evidence type="ECO:0000313" key="4">
    <source>
        <dbReference type="EMBL" id="KIO44856.1"/>
    </source>
</evidence>
<dbReference type="InterPro" id="IPR025877">
    <property type="entry name" value="MobA-like_NTP_Trfase"/>
</dbReference>
<dbReference type="InterPro" id="IPR050065">
    <property type="entry name" value="GlmU-like"/>
</dbReference>
<dbReference type="CDD" id="cd02523">
    <property type="entry name" value="PC_cytidylyltransferase"/>
    <property type="match status" value="1"/>
</dbReference>
<keyword evidence="5" id="KW-1185">Reference proteome</keyword>
<dbReference type="EMBL" id="JPIU01000038">
    <property type="protein sequence ID" value="KIO44856.1"/>
    <property type="molecule type" value="Genomic_DNA"/>
</dbReference>
<dbReference type="PANTHER" id="PTHR43584">
    <property type="entry name" value="NUCLEOTIDYL TRANSFERASE"/>
    <property type="match status" value="1"/>
</dbReference>
<feature type="domain" description="MobA-like NTP transferase" evidence="3">
    <location>
        <begin position="3"/>
        <end position="121"/>
    </location>
</feature>
<dbReference type="OrthoDB" id="9813880at2"/>
<dbReference type="SUPFAM" id="SSF53448">
    <property type="entry name" value="Nucleotide-diphospho-sugar transferases"/>
    <property type="match status" value="1"/>
</dbReference>
<dbReference type="Pfam" id="PF12804">
    <property type="entry name" value="NTP_transf_3"/>
    <property type="match status" value="1"/>
</dbReference>
<protein>
    <submittedName>
        <fullName evidence="4">Nucleotidyl transferase</fullName>
    </submittedName>
</protein>
<dbReference type="GO" id="GO:0016779">
    <property type="term" value="F:nucleotidyltransferase activity"/>
    <property type="evidence" value="ECO:0007669"/>
    <property type="project" value="UniProtKB-KW"/>
</dbReference>
<gene>
    <name evidence="4" type="ORF">BA92_07490</name>
</gene>
<evidence type="ECO:0000259" key="3">
    <source>
        <dbReference type="Pfam" id="PF12804"/>
    </source>
</evidence>
<dbReference type="PANTHER" id="PTHR43584:SF8">
    <property type="entry name" value="N-ACETYLMURAMATE ALPHA-1-PHOSPHATE URIDYLYLTRANSFERASE"/>
    <property type="match status" value="1"/>
</dbReference>
<dbReference type="RefSeq" id="WP_041505094.1">
    <property type="nucleotide sequence ID" value="NZ_JPIU01000038.1"/>
</dbReference>
<sequence length="244" mass="28055">MKAVILAAGIASRLRPLTDDKPKCLLKIGDRCLLERAIDGLLLHQVDEIIIVTGYLKELIEAFVKTTYPNLSVRFIYNERYASTNNIYSLWLALPAVLRENEFLLLDSDILYDPEMIRLLQVSPHENCLALNAHHLGEEEIKVITNEKNQIIEISKTCSIEKAIGESIGIEKISNSYLTALYHELSQMITVEKLDNIFYERAFERLIPKGHYFYPVDTSDYFSMELDTVEDFQHAVKQIPQHLL</sequence>
<dbReference type="AlphaFoldDB" id="A0A0C3REF3"/>
<evidence type="ECO:0000256" key="2">
    <source>
        <dbReference type="ARBA" id="ARBA00022695"/>
    </source>
</evidence>
<keyword evidence="1 4" id="KW-0808">Transferase</keyword>
<accession>A0A0C3REF3</accession>
<name>A0A0C3REF3_9PORP</name>
<dbReference type="InterPro" id="IPR029044">
    <property type="entry name" value="Nucleotide-diphossugar_trans"/>
</dbReference>
<keyword evidence="2" id="KW-0548">Nucleotidyltransferase</keyword>
<dbReference type="Proteomes" id="UP000031980">
    <property type="component" value="Unassembled WGS sequence"/>
</dbReference>
<evidence type="ECO:0000256" key="1">
    <source>
        <dbReference type="ARBA" id="ARBA00022679"/>
    </source>
</evidence>
<reference evidence="4 5" key="1">
    <citation type="submission" date="2014-07" db="EMBL/GenBank/DDBJ databases">
        <title>Porphyromonadaceae bacterium OUH 308042 = ATCC BAA-2681 = DSM 28342 draft genome.</title>
        <authorList>
            <person name="Sydenham T.V."/>
            <person name="Hasman H."/>
            <person name="Justensen U.S."/>
        </authorList>
    </citation>
    <scope>NUCLEOTIDE SEQUENCE [LARGE SCALE GENOMIC DNA]</scope>
    <source>
        <strain evidence="4 5">OUH 308042</strain>
    </source>
</reference>
<evidence type="ECO:0000313" key="5">
    <source>
        <dbReference type="Proteomes" id="UP000031980"/>
    </source>
</evidence>